<keyword evidence="1" id="KW-0472">Membrane</keyword>
<keyword evidence="3" id="KW-1185">Reference proteome</keyword>
<dbReference type="Proteomes" id="UP000612349">
    <property type="component" value="Unassembled WGS sequence"/>
</dbReference>
<organism evidence="2 3">
    <name type="scientific">Croceicoccus mobilis</name>
    <dbReference type="NCBI Taxonomy" id="1703339"/>
    <lineage>
        <taxon>Bacteria</taxon>
        <taxon>Pseudomonadati</taxon>
        <taxon>Pseudomonadota</taxon>
        <taxon>Alphaproteobacteria</taxon>
        <taxon>Sphingomonadales</taxon>
        <taxon>Erythrobacteraceae</taxon>
        <taxon>Croceicoccus</taxon>
    </lineage>
</organism>
<evidence type="ECO:0000313" key="2">
    <source>
        <dbReference type="EMBL" id="GGD76942.1"/>
    </source>
</evidence>
<dbReference type="AlphaFoldDB" id="A0A916Z533"/>
<keyword evidence="1" id="KW-0812">Transmembrane</keyword>
<dbReference type="InterPro" id="IPR014115">
    <property type="entry name" value="TrbI_Ftype"/>
</dbReference>
<keyword evidence="1" id="KW-1133">Transmembrane helix</keyword>
<evidence type="ECO:0008006" key="4">
    <source>
        <dbReference type="Google" id="ProtNLM"/>
    </source>
</evidence>
<evidence type="ECO:0000256" key="1">
    <source>
        <dbReference type="SAM" id="Phobius"/>
    </source>
</evidence>
<proteinExistence type="predicted"/>
<evidence type="ECO:0000313" key="3">
    <source>
        <dbReference type="Proteomes" id="UP000612349"/>
    </source>
</evidence>
<dbReference type="OrthoDB" id="7409791at2"/>
<feature type="transmembrane region" description="Helical" evidence="1">
    <location>
        <begin position="15"/>
        <end position="37"/>
    </location>
</feature>
<sequence length="135" mass="14233">MTTGLIPSGARRQVFGVPLASLALGVLLLAALLWSAWTTRTLLALQSREVVTVELSGLIGAFVEAEARSGTDPEASQRRVAAYLEAIDASVDALGRNGRTVLVGEAVLAGQARDMTPLVRADVARRMENLAHAAR</sequence>
<dbReference type="Pfam" id="PF09677">
    <property type="entry name" value="TrbI_Ftype"/>
    <property type="match status" value="1"/>
</dbReference>
<protein>
    <recommendedName>
        <fullName evidence="4">Type-F conjugative transfer system protein TrbI</fullName>
    </recommendedName>
</protein>
<reference evidence="2" key="2">
    <citation type="submission" date="2020-09" db="EMBL/GenBank/DDBJ databases">
        <authorList>
            <person name="Sun Q."/>
            <person name="Zhou Y."/>
        </authorList>
    </citation>
    <scope>NUCLEOTIDE SEQUENCE</scope>
    <source>
        <strain evidence="2">CGMCC 1.15360</strain>
    </source>
</reference>
<accession>A0A916Z533</accession>
<dbReference type="RefSeq" id="WP_066769074.1">
    <property type="nucleotide sequence ID" value="NZ_BMIP01000007.1"/>
</dbReference>
<dbReference type="EMBL" id="BMIP01000007">
    <property type="protein sequence ID" value="GGD76942.1"/>
    <property type="molecule type" value="Genomic_DNA"/>
</dbReference>
<comment type="caution">
    <text evidence="2">The sequence shown here is derived from an EMBL/GenBank/DDBJ whole genome shotgun (WGS) entry which is preliminary data.</text>
</comment>
<reference evidence="2" key="1">
    <citation type="journal article" date="2014" name="Int. J. Syst. Evol. Microbiol.">
        <title>Complete genome sequence of Corynebacterium casei LMG S-19264T (=DSM 44701T), isolated from a smear-ripened cheese.</title>
        <authorList>
            <consortium name="US DOE Joint Genome Institute (JGI-PGF)"/>
            <person name="Walter F."/>
            <person name="Albersmeier A."/>
            <person name="Kalinowski J."/>
            <person name="Ruckert C."/>
        </authorList>
    </citation>
    <scope>NUCLEOTIDE SEQUENCE</scope>
    <source>
        <strain evidence="2">CGMCC 1.15360</strain>
    </source>
</reference>
<name>A0A916Z533_9SPHN</name>
<gene>
    <name evidence="2" type="ORF">GCM10010990_28310</name>
</gene>